<name>A0A6A6SL94_9PLEO</name>
<accession>A0A6A6SL94</accession>
<protein>
    <submittedName>
        <fullName evidence="1">Uncharacterized protein</fullName>
    </submittedName>
</protein>
<dbReference type="Proteomes" id="UP000799324">
    <property type="component" value="Unassembled WGS sequence"/>
</dbReference>
<dbReference type="AlphaFoldDB" id="A0A6A6SL94"/>
<evidence type="ECO:0000313" key="2">
    <source>
        <dbReference type="Proteomes" id="UP000799324"/>
    </source>
</evidence>
<sequence length="639" mass="71502">MEHHDPVQVYPLLPASTSGDLWHLASAAILQNYLITKNECGKSLNPNGLRVIPVIFIDARALTREGLVFTRNKIESEAFALANSKPNSDPTKNAQEAKKVGDDWYNEALKQHVQGPVTFNFLKNLGLDCLALAVEDAPTTGTNSEIQGRLWAQDDSFFDALFEKQKKLPNYGTLSFMSTLTSGVGKVHLEELGDKKVVLPTPGKRSLHYHSGTTAAFMPLCDPKTRQARRKALQIQLNAVKQGVVKLAEHEFGLQNDDVDGQAAMKFDEFMGLVNAHRKDNRQVIIYNNRGNLVNEQTNSKPAIYNWLVDHVKDHFLVIVINTGGPQLEHPIEFDLFEKKTPPKDAELARFSPGIDPLVTCRFFKKVAEHPEIVFGMFSGRSGSCDVAAFNGVNCFYWDTPYLDLAAYDPDVCASFGFDAELLKNYERRDDIDPLYVNPEAAVQAKALAAKKEKFDIAELKKTIKDAYEKGHAKLSDGNGLKKWLERGAGRAEVRSQLAQTYRTLQQSLIMAVGYPARAPNEDQGFFSWQAMRTGNDQPFTKWLSRKAEDAFDDPKPLCPRRPNLTSKEVKYLPENRGDFRLWIFWDTQGPTKVATDLPTDRGALFEAEGKVNGVDWAIRADALIEAGFRPAPKVENEV</sequence>
<reference evidence="1" key="1">
    <citation type="journal article" date="2020" name="Stud. Mycol.">
        <title>101 Dothideomycetes genomes: a test case for predicting lifestyles and emergence of pathogens.</title>
        <authorList>
            <person name="Haridas S."/>
            <person name="Albert R."/>
            <person name="Binder M."/>
            <person name="Bloem J."/>
            <person name="Labutti K."/>
            <person name="Salamov A."/>
            <person name="Andreopoulos B."/>
            <person name="Baker S."/>
            <person name="Barry K."/>
            <person name="Bills G."/>
            <person name="Bluhm B."/>
            <person name="Cannon C."/>
            <person name="Castanera R."/>
            <person name="Culley D."/>
            <person name="Daum C."/>
            <person name="Ezra D."/>
            <person name="Gonzalez J."/>
            <person name="Henrissat B."/>
            <person name="Kuo A."/>
            <person name="Liang C."/>
            <person name="Lipzen A."/>
            <person name="Lutzoni F."/>
            <person name="Magnuson J."/>
            <person name="Mondo S."/>
            <person name="Nolan M."/>
            <person name="Ohm R."/>
            <person name="Pangilinan J."/>
            <person name="Park H.-J."/>
            <person name="Ramirez L."/>
            <person name="Alfaro M."/>
            <person name="Sun H."/>
            <person name="Tritt A."/>
            <person name="Yoshinaga Y."/>
            <person name="Zwiers L.-H."/>
            <person name="Turgeon B."/>
            <person name="Goodwin S."/>
            <person name="Spatafora J."/>
            <person name="Crous P."/>
            <person name="Grigoriev I."/>
        </authorList>
    </citation>
    <scope>NUCLEOTIDE SEQUENCE</scope>
    <source>
        <strain evidence="1">CBS 122681</strain>
    </source>
</reference>
<organism evidence="1 2">
    <name type="scientific">Lophiostoma macrostomum CBS 122681</name>
    <dbReference type="NCBI Taxonomy" id="1314788"/>
    <lineage>
        <taxon>Eukaryota</taxon>
        <taxon>Fungi</taxon>
        <taxon>Dikarya</taxon>
        <taxon>Ascomycota</taxon>
        <taxon>Pezizomycotina</taxon>
        <taxon>Dothideomycetes</taxon>
        <taxon>Pleosporomycetidae</taxon>
        <taxon>Pleosporales</taxon>
        <taxon>Lophiostomataceae</taxon>
        <taxon>Lophiostoma</taxon>
    </lineage>
</organism>
<dbReference type="OrthoDB" id="423498at2759"/>
<dbReference type="EMBL" id="MU004530">
    <property type="protein sequence ID" value="KAF2648596.1"/>
    <property type="molecule type" value="Genomic_DNA"/>
</dbReference>
<gene>
    <name evidence="1" type="ORF">K491DRAFT_684553</name>
</gene>
<proteinExistence type="predicted"/>
<evidence type="ECO:0000313" key="1">
    <source>
        <dbReference type="EMBL" id="KAF2648596.1"/>
    </source>
</evidence>
<keyword evidence="2" id="KW-1185">Reference proteome</keyword>